<reference evidence="1" key="1">
    <citation type="submission" date="2018-02" db="EMBL/GenBank/DDBJ databases">
        <title>Rhizophora mucronata_Transcriptome.</title>
        <authorList>
            <person name="Meera S.P."/>
            <person name="Sreeshan A."/>
            <person name="Augustine A."/>
        </authorList>
    </citation>
    <scope>NUCLEOTIDE SEQUENCE</scope>
    <source>
        <tissue evidence="1">Leaf</tissue>
    </source>
</reference>
<evidence type="ECO:0000313" key="1">
    <source>
        <dbReference type="EMBL" id="MBX00046.1"/>
    </source>
</evidence>
<accession>A0A2P2K2U2</accession>
<sequence length="66" mass="7368">MKRIFQIFFPVPVRLEMFVPIPKIPIPDPASILLSATETIVPFDLAPTSIGPAVTLFFPRHGRSVH</sequence>
<proteinExistence type="predicted"/>
<name>A0A2P2K2U2_RHIMU</name>
<dbReference type="AlphaFoldDB" id="A0A2P2K2U2"/>
<protein>
    <submittedName>
        <fullName evidence="1">Uncharacterized protein</fullName>
    </submittedName>
</protein>
<dbReference type="EMBL" id="GGEC01019562">
    <property type="protein sequence ID" value="MBX00046.1"/>
    <property type="molecule type" value="Transcribed_RNA"/>
</dbReference>
<organism evidence="1">
    <name type="scientific">Rhizophora mucronata</name>
    <name type="common">Asiatic mangrove</name>
    <dbReference type="NCBI Taxonomy" id="61149"/>
    <lineage>
        <taxon>Eukaryota</taxon>
        <taxon>Viridiplantae</taxon>
        <taxon>Streptophyta</taxon>
        <taxon>Embryophyta</taxon>
        <taxon>Tracheophyta</taxon>
        <taxon>Spermatophyta</taxon>
        <taxon>Magnoliopsida</taxon>
        <taxon>eudicotyledons</taxon>
        <taxon>Gunneridae</taxon>
        <taxon>Pentapetalae</taxon>
        <taxon>rosids</taxon>
        <taxon>fabids</taxon>
        <taxon>Malpighiales</taxon>
        <taxon>Rhizophoraceae</taxon>
        <taxon>Rhizophora</taxon>
    </lineage>
</organism>